<dbReference type="InterPro" id="IPR023159">
    <property type="entry name" value="SO1590-like_sf"/>
</dbReference>
<proteinExistence type="predicted"/>
<reference evidence="2" key="1">
    <citation type="journal article" date="2017" name="Genome Biol.">
        <title>Comparative genomics reveals high biological diversity and specific adaptations in the industrially and medically important fungal genus Aspergillus.</title>
        <authorList>
            <person name="de Vries R.P."/>
            <person name="Riley R."/>
            <person name="Wiebenga A."/>
            <person name="Aguilar-Osorio G."/>
            <person name="Amillis S."/>
            <person name="Uchima C.A."/>
            <person name="Anderluh G."/>
            <person name="Asadollahi M."/>
            <person name="Askin M."/>
            <person name="Barry K."/>
            <person name="Battaglia E."/>
            <person name="Bayram O."/>
            <person name="Benocci T."/>
            <person name="Braus-Stromeyer S.A."/>
            <person name="Caldana C."/>
            <person name="Canovas D."/>
            <person name="Cerqueira G.C."/>
            <person name="Chen F."/>
            <person name="Chen W."/>
            <person name="Choi C."/>
            <person name="Clum A."/>
            <person name="Dos Santos R.A."/>
            <person name="Damasio A.R."/>
            <person name="Diallinas G."/>
            <person name="Emri T."/>
            <person name="Fekete E."/>
            <person name="Flipphi M."/>
            <person name="Freyberg S."/>
            <person name="Gallo A."/>
            <person name="Gournas C."/>
            <person name="Habgood R."/>
            <person name="Hainaut M."/>
            <person name="Harispe M.L."/>
            <person name="Henrissat B."/>
            <person name="Hilden K.S."/>
            <person name="Hope R."/>
            <person name="Hossain A."/>
            <person name="Karabika E."/>
            <person name="Karaffa L."/>
            <person name="Karanyi Z."/>
            <person name="Krasevec N."/>
            <person name="Kuo A."/>
            <person name="Kusch H."/>
            <person name="LaButti K."/>
            <person name="Lagendijk E.L."/>
            <person name="Lapidus A."/>
            <person name="Levasseur A."/>
            <person name="Lindquist E."/>
            <person name="Lipzen A."/>
            <person name="Logrieco A.F."/>
            <person name="MacCabe A."/>
            <person name="Maekelae M.R."/>
            <person name="Malavazi I."/>
            <person name="Melin P."/>
            <person name="Meyer V."/>
            <person name="Mielnichuk N."/>
            <person name="Miskei M."/>
            <person name="Molnar A.P."/>
            <person name="Mule G."/>
            <person name="Ngan C.Y."/>
            <person name="Orejas M."/>
            <person name="Orosz E."/>
            <person name="Ouedraogo J.P."/>
            <person name="Overkamp K.M."/>
            <person name="Park H.-S."/>
            <person name="Perrone G."/>
            <person name="Piumi F."/>
            <person name="Punt P.J."/>
            <person name="Ram A.F."/>
            <person name="Ramon A."/>
            <person name="Rauscher S."/>
            <person name="Record E."/>
            <person name="Riano-Pachon D.M."/>
            <person name="Robert V."/>
            <person name="Roehrig J."/>
            <person name="Ruller R."/>
            <person name="Salamov A."/>
            <person name="Salih N.S."/>
            <person name="Samson R.A."/>
            <person name="Sandor E."/>
            <person name="Sanguinetti M."/>
            <person name="Schuetze T."/>
            <person name="Sepcic K."/>
            <person name="Shelest E."/>
            <person name="Sherlock G."/>
            <person name="Sophianopoulou V."/>
            <person name="Squina F.M."/>
            <person name="Sun H."/>
            <person name="Susca A."/>
            <person name="Todd R.B."/>
            <person name="Tsang A."/>
            <person name="Unkles S.E."/>
            <person name="van de Wiele N."/>
            <person name="van Rossen-Uffink D."/>
            <person name="Oliveira J.V."/>
            <person name="Vesth T.C."/>
            <person name="Visser J."/>
            <person name="Yu J.-H."/>
            <person name="Zhou M."/>
            <person name="Andersen M.R."/>
            <person name="Archer D.B."/>
            <person name="Baker S.E."/>
            <person name="Benoit I."/>
            <person name="Brakhage A.A."/>
            <person name="Braus G.H."/>
            <person name="Fischer R."/>
            <person name="Frisvad J.C."/>
            <person name="Goldman G.H."/>
            <person name="Houbraken J."/>
            <person name="Oakley B."/>
            <person name="Pocsi I."/>
            <person name="Scazzocchio C."/>
            <person name="Seiboth B."/>
            <person name="vanKuyk P.A."/>
            <person name="Wortman J."/>
            <person name="Dyer P.S."/>
            <person name="Grigoriev I.V."/>
        </authorList>
    </citation>
    <scope>NUCLEOTIDE SEQUENCE [LARGE SCALE GENOMIC DNA]</scope>
    <source>
        <strain evidence="2">CBS 506.65</strain>
    </source>
</reference>
<dbReference type="Pfam" id="PF11528">
    <property type="entry name" value="DUF3224"/>
    <property type="match status" value="1"/>
</dbReference>
<dbReference type="VEuPathDB" id="FungiDB:ASPZODRAFT_142695"/>
<dbReference type="OrthoDB" id="5359218at2759"/>
<dbReference type="InterPro" id="IPR021607">
    <property type="entry name" value="DUF3224"/>
</dbReference>
<evidence type="ECO:0008006" key="3">
    <source>
        <dbReference type="Google" id="ProtNLM"/>
    </source>
</evidence>
<dbReference type="Proteomes" id="UP000184188">
    <property type="component" value="Unassembled WGS sequence"/>
</dbReference>
<name>A0A1L9SG99_9EURO</name>
<keyword evidence="2" id="KW-1185">Reference proteome</keyword>
<dbReference type="RefSeq" id="XP_022580574.1">
    <property type="nucleotide sequence ID" value="XM_022724875.1"/>
</dbReference>
<evidence type="ECO:0000313" key="2">
    <source>
        <dbReference type="Proteomes" id="UP000184188"/>
    </source>
</evidence>
<accession>A0A1L9SG99</accession>
<sequence length="139" mass="14972">MTTLSSPAQMVSWDEDRSLKEVPRLTPAAVKMALPDLHLTITSSYQMVYLPAGSGPGLEKEGSAVFIFTDRVDSTDEETPGSFMTQGKGMFMAATYRVEGTFEIIAGSGQGKLGERFKEGKGSFASGEGGKVNYVFELK</sequence>
<dbReference type="Gene3D" id="2.40.350.10">
    <property type="entry name" value="SO1590-like"/>
    <property type="match status" value="1"/>
</dbReference>
<dbReference type="EMBL" id="KV878343">
    <property type="protein sequence ID" value="OJJ46064.1"/>
    <property type="molecule type" value="Genomic_DNA"/>
</dbReference>
<dbReference type="GeneID" id="34611340"/>
<dbReference type="AlphaFoldDB" id="A0A1L9SG99"/>
<dbReference type="SUPFAM" id="SSF159238">
    <property type="entry name" value="SO1590-like"/>
    <property type="match status" value="1"/>
</dbReference>
<organism evidence="1 2">
    <name type="scientific">Penicilliopsis zonata CBS 506.65</name>
    <dbReference type="NCBI Taxonomy" id="1073090"/>
    <lineage>
        <taxon>Eukaryota</taxon>
        <taxon>Fungi</taxon>
        <taxon>Dikarya</taxon>
        <taxon>Ascomycota</taxon>
        <taxon>Pezizomycotina</taxon>
        <taxon>Eurotiomycetes</taxon>
        <taxon>Eurotiomycetidae</taxon>
        <taxon>Eurotiales</taxon>
        <taxon>Aspergillaceae</taxon>
        <taxon>Penicilliopsis</taxon>
    </lineage>
</organism>
<protein>
    <recommendedName>
        <fullName evidence="3">DUF3224 domain-containing protein</fullName>
    </recommendedName>
</protein>
<gene>
    <name evidence="1" type="ORF">ASPZODRAFT_142695</name>
</gene>
<evidence type="ECO:0000313" key="1">
    <source>
        <dbReference type="EMBL" id="OJJ46064.1"/>
    </source>
</evidence>